<reference evidence="2 3" key="1">
    <citation type="submission" date="2019-02" db="EMBL/GenBank/DDBJ databases">
        <title>Deep-cultivation of Planctomycetes and their phenomic and genomic characterization uncovers novel biology.</title>
        <authorList>
            <person name="Wiegand S."/>
            <person name="Jogler M."/>
            <person name="Boedeker C."/>
            <person name="Pinto D."/>
            <person name="Vollmers J."/>
            <person name="Rivas-Marin E."/>
            <person name="Kohn T."/>
            <person name="Peeters S.H."/>
            <person name="Heuer A."/>
            <person name="Rast P."/>
            <person name="Oberbeckmann S."/>
            <person name="Bunk B."/>
            <person name="Jeske O."/>
            <person name="Meyerdierks A."/>
            <person name="Storesund J.E."/>
            <person name="Kallscheuer N."/>
            <person name="Luecker S."/>
            <person name="Lage O.M."/>
            <person name="Pohl T."/>
            <person name="Merkel B.J."/>
            <person name="Hornburger P."/>
            <person name="Mueller R.-W."/>
            <person name="Bruemmer F."/>
            <person name="Labrenz M."/>
            <person name="Spormann A.M."/>
            <person name="Op den Camp H."/>
            <person name="Overmann J."/>
            <person name="Amann R."/>
            <person name="Jetten M.S.M."/>
            <person name="Mascher T."/>
            <person name="Medema M.H."/>
            <person name="Devos D.P."/>
            <person name="Kaster A.-K."/>
            <person name="Ovreas L."/>
            <person name="Rohde M."/>
            <person name="Galperin M.Y."/>
            <person name="Jogler C."/>
        </authorList>
    </citation>
    <scope>NUCLEOTIDE SEQUENCE [LARGE SCALE GENOMIC DNA]</scope>
    <source>
        <strain evidence="2 3">I41</strain>
    </source>
</reference>
<keyword evidence="1" id="KW-1133">Transmembrane helix</keyword>
<keyword evidence="3" id="KW-1185">Reference proteome</keyword>
<accession>A0A517U1S3</accession>
<organism evidence="2 3">
    <name type="scientific">Lacipirellula limnantheis</name>
    <dbReference type="NCBI Taxonomy" id="2528024"/>
    <lineage>
        <taxon>Bacteria</taxon>
        <taxon>Pseudomonadati</taxon>
        <taxon>Planctomycetota</taxon>
        <taxon>Planctomycetia</taxon>
        <taxon>Pirellulales</taxon>
        <taxon>Lacipirellulaceae</taxon>
        <taxon>Lacipirellula</taxon>
    </lineage>
</organism>
<protein>
    <submittedName>
        <fullName evidence="2">Uncharacterized protein</fullName>
    </submittedName>
</protein>
<dbReference type="RefSeq" id="WP_145434301.1">
    <property type="nucleotide sequence ID" value="NZ_CP036339.1"/>
</dbReference>
<evidence type="ECO:0000313" key="3">
    <source>
        <dbReference type="Proteomes" id="UP000317909"/>
    </source>
</evidence>
<dbReference type="AlphaFoldDB" id="A0A517U1S3"/>
<feature type="transmembrane region" description="Helical" evidence="1">
    <location>
        <begin position="85"/>
        <end position="102"/>
    </location>
</feature>
<feature type="transmembrane region" description="Helical" evidence="1">
    <location>
        <begin position="31"/>
        <end position="48"/>
    </location>
</feature>
<dbReference type="KEGG" id="llh:I41_37730"/>
<evidence type="ECO:0000313" key="2">
    <source>
        <dbReference type="EMBL" id="QDT74576.1"/>
    </source>
</evidence>
<sequence>MAVILQEADAAAVKAEKNVEMRPNRFSLRRAMLSTTLIAIGMAAIPMAPHFDFDSNFGDALKFLCLVCFFSLPGAGVGLLFGKPVVGAIAWLCVGVVYVNMFR</sequence>
<keyword evidence="1" id="KW-0812">Transmembrane</keyword>
<keyword evidence="1" id="KW-0472">Membrane</keyword>
<dbReference type="EMBL" id="CP036339">
    <property type="protein sequence ID" value="QDT74576.1"/>
    <property type="molecule type" value="Genomic_DNA"/>
</dbReference>
<evidence type="ECO:0000256" key="1">
    <source>
        <dbReference type="SAM" id="Phobius"/>
    </source>
</evidence>
<proteinExistence type="predicted"/>
<gene>
    <name evidence="2" type="ORF">I41_37730</name>
</gene>
<dbReference type="Proteomes" id="UP000317909">
    <property type="component" value="Chromosome"/>
</dbReference>
<name>A0A517U1S3_9BACT</name>